<dbReference type="Proteomes" id="UP000887159">
    <property type="component" value="Unassembled WGS sequence"/>
</dbReference>
<gene>
    <name evidence="1" type="primary">g.46397</name>
    <name evidence="1" type="ORF">TNCV_25891</name>
</gene>
<keyword evidence="2" id="KW-1185">Reference proteome</keyword>
<evidence type="ECO:0000313" key="2">
    <source>
        <dbReference type="Proteomes" id="UP000887159"/>
    </source>
</evidence>
<accession>A0A8X6W170</accession>
<organism evidence="1 2">
    <name type="scientific">Trichonephila clavipes</name>
    <name type="common">Golden silk orbweaver</name>
    <name type="synonym">Nephila clavipes</name>
    <dbReference type="NCBI Taxonomy" id="2585209"/>
    <lineage>
        <taxon>Eukaryota</taxon>
        <taxon>Metazoa</taxon>
        <taxon>Ecdysozoa</taxon>
        <taxon>Arthropoda</taxon>
        <taxon>Chelicerata</taxon>
        <taxon>Arachnida</taxon>
        <taxon>Araneae</taxon>
        <taxon>Araneomorphae</taxon>
        <taxon>Entelegynae</taxon>
        <taxon>Araneoidea</taxon>
        <taxon>Nephilidae</taxon>
        <taxon>Trichonephila</taxon>
    </lineage>
</organism>
<reference evidence="1" key="1">
    <citation type="submission" date="2020-08" db="EMBL/GenBank/DDBJ databases">
        <title>Multicomponent nature underlies the extraordinary mechanical properties of spider dragline silk.</title>
        <authorList>
            <person name="Kono N."/>
            <person name="Nakamura H."/>
            <person name="Mori M."/>
            <person name="Yoshida Y."/>
            <person name="Ohtoshi R."/>
            <person name="Malay A.D."/>
            <person name="Moran D.A.P."/>
            <person name="Tomita M."/>
            <person name="Numata K."/>
            <person name="Arakawa K."/>
        </authorList>
    </citation>
    <scope>NUCLEOTIDE SEQUENCE</scope>
</reference>
<name>A0A8X6W170_TRICX</name>
<dbReference type="AlphaFoldDB" id="A0A8X6W170"/>
<evidence type="ECO:0000313" key="1">
    <source>
        <dbReference type="EMBL" id="GFY26392.1"/>
    </source>
</evidence>
<comment type="caution">
    <text evidence="1">The sequence shown here is derived from an EMBL/GenBank/DDBJ whole genome shotgun (WGS) entry which is preliminary data.</text>
</comment>
<sequence length="86" mass="9593">MKFPKLCGRKRATKSRNLNVRFNLDDDTVPITPQTSSIPLNNNKTIIAKRKHFPLISALAKTIHKSQGDTYDAIVSTNTIASILEN</sequence>
<proteinExistence type="predicted"/>
<protein>
    <submittedName>
        <fullName evidence="1">UvrD_C_2 domain-containing protein</fullName>
    </submittedName>
</protein>
<dbReference type="EMBL" id="BMAU01021375">
    <property type="protein sequence ID" value="GFY26392.1"/>
    <property type="molecule type" value="Genomic_DNA"/>
</dbReference>